<feature type="domain" description="BHLH" evidence="3">
    <location>
        <begin position="211"/>
        <end position="267"/>
    </location>
</feature>
<feature type="region of interest" description="Disordered" evidence="2">
    <location>
        <begin position="129"/>
        <end position="219"/>
    </location>
</feature>
<feature type="compositionally biased region" description="Low complexity" evidence="2">
    <location>
        <begin position="129"/>
        <end position="144"/>
    </location>
</feature>
<dbReference type="GO" id="GO:0046983">
    <property type="term" value="F:protein dimerization activity"/>
    <property type="evidence" value="ECO:0007669"/>
    <property type="project" value="InterPro"/>
</dbReference>
<dbReference type="InterPro" id="IPR036638">
    <property type="entry name" value="HLH_DNA-bd_sf"/>
</dbReference>
<keyword evidence="5" id="KW-1185">Reference proteome</keyword>
<protein>
    <recommendedName>
        <fullName evidence="3">BHLH domain-containing protein</fullName>
    </recommendedName>
</protein>
<sequence length="306" mass="34013">MPLSNYSQVFNNAEYSPTQDLFGYEQPFEKTYLTDAYTMSPNDSLSTFFDTESFFDQAATTLEKKSSNSSSRPQSFNPILPLTSNSTVGNQYDGTVYPEITSVQMEGYAPWPSFDSAAVNLAAINPAGSASFSPTVRSSSRTPSLCGDGQQPGSPSMSPRLIKRESPFSPVSQEEQTTPKRPLRKRGRPRLDQLDTESQSAGPSSAKCQRSSRLPHNQVERKYREGLNSELERLRKAVPTLSKSEEALIKPSKGMILSSAIDYIKSIERERDALREEVEQLKQSRRQSMNWVGGGSSIDDFLADFK</sequence>
<dbReference type="PANTHER" id="PTHR47336">
    <property type="entry name" value="TRANSCRIPTION FACTOR HMS1-RELATED"/>
    <property type="match status" value="1"/>
</dbReference>
<dbReference type="InterPro" id="IPR011598">
    <property type="entry name" value="bHLH_dom"/>
</dbReference>
<name>A0A7U2HXS6_PHANO</name>
<dbReference type="VEuPathDB" id="FungiDB:JI435_075560"/>
<organism evidence="4 5">
    <name type="scientific">Phaeosphaeria nodorum (strain SN15 / ATCC MYA-4574 / FGSC 10173)</name>
    <name type="common">Glume blotch fungus</name>
    <name type="synonym">Parastagonospora nodorum</name>
    <dbReference type="NCBI Taxonomy" id="321614"/>
    <lineage>
        <taxon>Eukaryota</taxon>
        <taxon>Fungi</taxon>
        <taxon>Dikarya</taxon>
        <taxon>Ascomycota</taxon>
        <taxon>Pezizomycotina</taxon>
        <taxon>Dothideomycetes</taxon>
        <taxon>Pleosporomycetidae</taxon>
        <taxon>Pleosporales</taxon>
        <taxon>Pleosporineae</taxon>
        <taxon>Phaeosphaeriaceae</taxon>
        <taxon>Parastagonospora</taxon>
    </lineage>
</organism>
<dbReference type="Pfam" id="PF00010">
    <property type="entry name" value="HLH"/>
    <property type="match status" value="1"/>
</dbReference>
<feature type="coiled-coil region" evidence="1">
    <location>
        <begin position="257"/>
        <end position="287"/>
    </location>
</feature>
<proteinExistence type="predicted"/>
<feature type="region of interest" description="Disordered" evidence="2">
    <location>
        <begin position="62"/>
        <end position="88"/>
    </location>
</feature>
<keyword evidence="1" id="KW-0175">Coiled coil</keyword>
<feature type="compositionally biased region" description="Polar residues" evidence="2">
    <location>
        <begin position="72"/>
        <end position="88"/>
    </location>
</feature>
<dbReference type="SMART" id="SM00353">
    <property type="entry name" value="HLH"/>
    <property type="match status" value="1"/>
</dbReference>
<dbReference type="Gene3D" id="4.10.280.10">
    <property type="entry name" value="Helix-loop-helix DNA-binding domain"/>
    <property type="match status" value="1"/>
</dbReference>
<evidence type="ECO:0000256" key="2">
    <source>
        <dbReference type="SAM" id="MobiDB-lite"/>
    </source>
</evidence>
<dbReference type="AlphaFoldDB" id="A0A7U2HXS6"/>
<dbReference type="InterPro" id="IPR052099">
    <property type="entry name" value="Regulatory_TF_Diverse"/>
</dbReference>
<evidence type="ECO:0000256" key="1">
    <source>
        <dbReference type="SAM" id="Coils"/>
    </source>
</evidence>
<evidence type="ECO:0000259" key="3">
    <source>
        <dbReference type="PROSITE" id="PS50888"/>
    </source>
</evidence>
<evidence type="ECO:0000313" key="4">
    <source>
        <dbReference type="EMBL" id="QRC94304.1"/>
    </source>
</evidence>
<dbReference type="EMBL" id="CP069026">
    <property type="protein sequence ID" value="QRC94304.1"/>
    <property type="molecule type" value="Genomic_DNA"/>
</dbReference>
<dbReference type="SUPFAM" id="SSF47459">
    <property type="entry name" value="HLH, helix-loop-helix DNA-binding domain"/>
    <property type="match status" value="1"/>
</dbReference>
<dbReference type="OrthoDB" id="2133190at2759"/>
<dbReference type="CDD" id="cd11395">
    <property type="entry name" value="bHLHzip_SREBP_like"/>
    <property type="match status" value="1"/>
</dbReference>
<dbReference type="PROSITE" id="PS50888">
    <property type="entry name" value="BHLH"/>
    <property type="match status" value="1"/>
</dbReference>
<reference evidence="5" key="1">
    <citation type="journal article" date="2021" name="BMC Genomics">
        <title>Chromosome-level genome assembly and manually-curated proteome of model necrotroph Parastagonospora nodorum Sn15 reveals a genome-wide trove of candidate effector homologs, and redundancy of virulence-related functions within an accessory chromosome.</title>
        <authorList>
            <person name="Bertazzoni S."/>
            <person name="Jones D.A.B."/>
            <person name="Phan H.T."/>
            <person name="Tan K.-C."/>
            <person name="Hane J.K."/>
        </authorList>
    </citation>
    <scope>NUCLEOTIDE SEQUENCE [LARGE SCALE GENOMIC DNA]</scope>
    <source>
        <strain evidence="5">SN15 / ATCC MYA-4574 / FGSC 10173)</strain>
    </source>
</reference>
<feature type="compositionally biased region" description="Polar residues" evidence="2">
    <location>
        <begin position="196"/>
        <end position="215"/>
    </location>
</feature>
<accession>A0A7U2HXS6</accession>
<evidence type="ECO:0000313" key="5">
    <source>
        <dbReference type="Proteomes" id="UP000663193"/>
    </source>
</evidence>
<gene>
    <name evidence="4" type="ORF">JI435_075560</name>
</gene>
<dbReference type="Proteomes" id="UP000663193">
    <property type="component" value="Chromosome 4"/>
</dbReference>
<dbReference type="PANTHER" id="PTHR47336:SF2">
    <property type="entry name" value="TRANSCRIPTION FACTOR HMS1-RELATED"/>
    <property type="match status" value="1"/>
</dbReference>